<comment type="caution">
    <text evidence="6">The sequence shown here is derived from an EMBL/GenBank/DDBJ whole genome shotgun (WGS) entry which is preliminary data.</text>
</comment>
<dbReference type="AlphaFoldDB" id="A0A2M7DDQ3"/>
<evidence type="ECO:0000313" key="7">
    <source>
        <dbReference type="Proteomes" id="UP000229030"/>
    </source>
</evidence>
<accession>A0A2M7DDQ3</accession>
<dbReference type="EMBL" id="PETV01000066">
    <property type="protein sequence ID" value="PIV46989.1"/>
    <property type="molecule type" value="Genomic_DNA"/>
</dbReference>
<evidence type="ECO:0000256" key="4">
    <source>
        <dbReference type="ARBA" id="ARBA00023204"/>
    </source>
</evidence>
<dbReference type="PANTHER" id="PTHR10429">
    <property type="entry name" value="DNA-3-METHYLADENINE GLYCOSYLASE"/>
    <property type="match status" value="1"/>
</dbReference>
<dbReference type="GO" id="GO:0006284">
    <property type="term" value="P:base-excision repair"/>
    <property type="evidence" value="ECO:0007669"/>
    <property type="project" value="InterPro"/>
</dbReference>
<proteinExistence type="inferred from homology"/>
<keyword evidence="2 5" id="KW-0227">DNA damage</keyword>
<keyword evidence="4 5" id="KW-0234">DNA repair</keyword>
<evidence type="ECO:0000256" key="2">
    <source>
        <dbReference type="ARBA" id="ARBA00022763"/>
    </source>
</evidence>
<evidence type="ECO:0000256" key="3">
    <source>
        <dbReference type="ARBA" id="ARBA00022801"/>
    </source>
</evidence>
<dbReference type="HAMAP" id="MF_00527">
    <property type="entry name" value="3MGH"/>
    <property type="match status" value="1"/>
</dbReference>
<dbReference type="GO" id="GO:0003677">
    <property type="term" value="F:DNA binding"/>
    <property type="evidence" value="ECO:0007669"/>
    <property type="project" value="InterPro"/>
</dbReference>
<dbReference type="EC" id="3.2.2.-" evidence="5"/>
<gene>
    <name evidence="6" type="ORF">COS21_02345</name>
</gene>
<sequence length="187" mass="21141">MKAKKLTRHFFNRPTLFVAKSLLGKYLARRLENGKIITGKIIETEAYIGPKDKASHAYGGRRTVRNQAEWLTGGHVYIYLVYGMYWQLNFSTAGAGKPECVLIRALEAPVGRPENTANGPGKLCRYLKLDKTFYGLDAVKSKRLWLEDRGEIVKPREIKATARVGIDYAGPYWAGKKWRFVINSSGN</sequence>
<dbReference type="FunFam" id="3.10.300.10:FF:000001">
    <property type="entry name" value="Putative 3-methyladenine DNA glycosylase"/>
    <property type="match status" value="1"/>
</dbReference>
<evidence type="ECO:0000313" key="6">
    <source>
        <dbReference type="EMBL" id="PIV46989.1"/>
    </source>
</evidence>
<evidence type="ECO:0000256" key="5">
    <source>
        <dbReference type="HAMAP-Rule" id="MF_00527"/>
    </source>
</evidence>
<dbReference type="NCBIfam" id="TIGR00567">
    <property type="entry name" value="3mg"/>
    <property type="match status" value="1"/>
</dbReference>
<evidence type="ECO:0000256" key="1">
    <source>
        <dbReference type="ARBA" id="ARBA00009232"/>
    </source>
</evidence>
<organism evidence="6 7">
    <name type="scientific">bacterium (Candidatus Gribaldobacteria) CG02_land_8_20_14_3_00_41_15</name>
    <dbReference type="NCBI Taxonomy" id="2014270"/>
    <lineage>
        <taxon>Bacteria</taxon>
        <taxon>Candidatus Gribaldobacteria</taxon>
    </lineage>
</organism>
<dbReference type="InterPro" id="IPR011034">
    <property type="entry name" value="Formyl_transferase-like_C_sf"/>
</dbReference>
<name>A0A2M7DDQ3_9BACT</name>
<dbReference type="GO" id="GO:0003905">
    <property type="term" value="F:alkylbase DNA N-glycosylase activity"/>
    <property type="evidence" value="ECO:0007669"/>
    <property type="project" value="InterPro"/>
</dbReference>
<protein>
    <recommendedName>
        <fullName evidence="5">Putative 3-methyladenine DNA glycosylase</fullName>
        <ecNumber evidence="5">3.2.2.-</ecNumber>
    </recommendedName>
</protein>
<dbReference type="CDD" id="cd00540">
    <property type="entry name" value="AAG"/>
    <property type="match status" value="1"/>
</dbReference>
<dbReference type="SUPFAM" id="SSF50486">
    <property type="entry name" value="FMT C-terminal domain-like"/>
    <property type="match status" value="1"/>
</dbReference>
<comment type="similarity">
    <text evidence="1 5">Belongs to the DNA glycosylase MPG family.</text>
</comment>
<dbReference type="Pfam" id="PF02245">
    <property type="entry name" value="Pur_DNA_glyco"/>
    <property type="match status" value="1"/>
</dbReference>
<dbReference type="Gene3D" id="3.10.300.10">
    <property type="entry name" value="Methylpurine-DNA glycosylase (MPG)"/>
    <property type="match status" value="2"/>
</dbReference>
<dbReference type="InterPro" id="IPR036995">
    <property type="entry name" value="MPG_sf"/>
</dbReference>
<dbReference type="InterPro" id="IPR003180">
    <property type="entry name" value="MPG"/>
</dbReference>
<keyword evidence="3 5" id="KW-0378">Hydrolase</keyword>
<dbReference type="PANTHER" id="PTHR10429:SF0">
    <property type="entry name" value="DNA-3-METHYLADENINE GLYCOSYLASE"/>
    <property type="match status" value="1"/>
</dbReference>
<reference evidence="7" key="1">
    <citation type="submission" date="2017-09" db="EMBL/GenBank/DDBJ databases">
        <title>Depth-based differentiation of microbial function through sediment-hosted aquifers and enrichment of novel symbionts in the deep terrestrial subsurface.</title>
        <authorList>
            <person name="Probst A.J."/>
            <person name="Ladd B."/>
            <person name="Jarett J.K."/>
            <person name="Geller-Mcgrath D.E."/>
            <person name="Sieber C.M.K."/>
            <person name="Emerson J.B."/>
            <person name="Anantharaman K."/>
            <person name="Thomas B.C."/>
            <person name="Malmstrom R."/>
            <person name="Stieglmeier M."/>
            <person name="Klingl A."/>
            <person name="Woyke T."/>
            <person name="Ryan C.M."/>
            <person name="Banfield J.F."/>
        </authorList>
    </citation>
    <scope>NUCLEOTIDE SEQUENCE [LARGE SCALE GENOMIC DNA]</scope>
</reference>
<dbReference type="Proteomes" id="UP000229030">
    <property type="component" value="Unassembled WGS sequence"/>
</dbReference>